<feature type="compositionally biased region" description="Basic and acidic residues" evidence="3">
    <location>
        <begin position="193"/>
        <end position="207"/>
    </location>
</feature>
<name>A0A2P8AK36_9PEZI</name>
<evidence type="ECO:0008006" key="6">
    <source>
        <dbReference type="Google" id="ProtNLM"/>
    </source>
</evidence>
<feature type="compositionally biased region" description="Basic and acidic residues" evidence="3">
    <location>
        <begin position="87"/>
        <end position="116"/>
    </location>
</feature>
<evidence type="ECO:0000256" key="3">
    <source>
        <dbReference type="SAM" id="MobiDB-lite"/>
    </source>
</evidence>
<comment type="similarity">
    <text evidence="1">Belongs to the OPA3 family.</text>
</comment>
<evidence type="ECO:0000256" key="2">
    <source>
        <dbReference type="ARBA" id="ARBA00023054"/>
    </source>
</evidence>
<dbReference type="AlphaFoldDB" id="A0A2P8AK36"/>
<dbReference type="GO" id="GO:0005739">
    <property type="term" value="C:mitochondrion"/>
    <property type="evidence" value="ECO:0007669"/>
    <property type="project" value="TreeGrafter"/>
</dbReference>
<feature type="region of interest" description="Disordered" evidence="3">
    <location>
        <begin position="193"/>
        <end position="229"/>
    </location>
</feature>
<sequence length="229" mass="26162">MSLTLKLASLAIRTLAKPVANTIKSRAREHDTFRKVFIRFAQSLHRVDMRMRLGILHDAAAQDRMHAREAAEQAKKKAEAETPTVRSEAEQRRFEEEQKAKAEGKEAPKDQKEEKKPKPRIRPLSESRAIELGANFASESFIFMVAAGLLIFERWWSRQKEAAKDEHVVERISTLEEQAEKISYLEREILRLRGGKVEEPPPKKKNEAPAADRTPSREGEKQQQVAVSS</sequence>
<organism evidence="4 5">
    <name type="scientific">Elsinoe australis</name>
    <dbReference type="NCBI Taxonomy" id="40998"/>
    <lineage>
        <taxon>Eukaryota</taxon>
        <taxon>Fungi</taxon>
        <taxon>Dikarya</taxon>
        <taxon>Ascomycota</taxon>
        <taxon>Pezizomycotina</taxon>
        <taxon>Dothideomycetes</taxon>
        <taxon>Dothideomycetidae</taxon>
        <taxon>Myriangiales</taxon>
        <taxon>Elsinoaceae</taxon>
        <taxon>Elsinoe</taxon>
    </lineage>
</organism>
<dbReference type="Pfam" id="PF07047">
    <property type="entry name" value="OPA3"/>
    <property type="match status" value="1"/>
</dbReference>
<dbReference type="GO" id="GO:0019216">
    <property type="term" value="P:regulation of lipid metabolic process"/>
    <property type="evidence" value="ECO:0007669"/>
    <property type="project" value="TreeGrafter"/>
</dbReference>
<dbReference type="EMBL" id="NHZQ01000003">
    <property type="protein sequence ID" value="PSK60804.1"/>
    <property type="molecule type" value="Genomic_DNA"/>
</dbReference>
<reference evidence="4 5" key="1">
    <citation type="submission" date="2017-05" db="EMBL/GenBank/DDBJ databases">
        <title>Draft genome sequence of Elsinoe australis.</title>
        <authorList>
            <person name="Cheng Q."/>
        </authorList>
    </citation>
    <scope>NUCLEOTIDE SEQUENCE [LARGE SCALE GENOMIC DNA]</scope>
    <source>
        <strain evidence="4 5">NL1</strain>
    </source>
</reference>
<comment type="caution">
    <text evidence="4">The sequence shown here is derived from an EMBL/GenBank/DDBJ whole genome shotgun (WGS) entry which is preliminary data.</text>
</comment>
<dbReference type="Proteomes" id="UP000243723">
    <property type="component" value="Unassembled WGS sequence"/>
</dbReference>
<protein>
    <recommendedName>
        <fullName evidence="6">OPA3-like protein</fullName>
    </recommendedName>
</protein>
<evidence type="ECO:0000256" key="1">
    <source>
        <dbReference type="ARBA" id="ARBA00007584"/>
    </source>
</evidence>
<evidence type="ECO:0000313" key="5">
    <source>
        <dbReference type="Proteomes" id="UP000243723"/>
    </source>
</evidence>
<accession>A0A2P8AK36</accession>
<dbReference type="STRING" id="40998.A0A2P8AK36"/>
<evidence type="ECO:0000313" key="4">
    <source>
        <dbReference type="EMBL" id="PSK60804.1"/>
    </source>
</evidence>
<proteinExistence type="inferred from homology"/>
<keyword evidence="2" id="KW-0175">Coiled coil</keyword>
<dbReference type="InterPro" id="IPR010754">
    <property type="entry name" value="OPA3-like"/>
</dbReference>
<gene>
    <name evidence="4" type="ORF">B9Z65_954</name>
</gene>
<dbReference type="OrthoDB" id="2129069at2759"/>
<dbReference type="PANTHER" id="PTHR12499">
    <property type="entry name" value="OPTIC ATROPHY 3 PROTEIN OPA3"/>
    <property type="match status" value="1"/>
</dbReference>
<feature type="region of interest" description="Disordered" evidence="3">
    <location>
        <begin position="64"/>
        <end position="122"/>
    </location>
</feature>
<dbReference type="PANTHER" id="PTHR12499:SF0">
    <property type="entry name" value="OPTIC ATROPHY 3 PROTEIN"/>
    <property type="match status" value="1"/>
</dbReference>
<keyword evidence="5" id="KW-1185">Reference proteome</keyword>
<feature type="compositionally biased region" description="Basic and acidic residues" evidence="3">
    <location>
        <begin position="64"/>
        <end position="80"/>
    </location>
</feature>